<organism evidence="1 2">
    <name type="scientific">Smallanthus sonchifolius</name>
    <dbReference type="NCBI Taxonomy" id="185202"/>
    <lineage>
        <taxon>Eukaryota</taxon>
        <taxon>Viridiplantae</taxon>
        <taxon>Streptophyta</taxon>
        <taxon>Embryophyta</taxon>
        <taxon>Tracheophyta</taxon>
        <taxon>Spermatophyta</taxon>
        <taxon>Magnoliopsida</taxon>
        <taxon>eudicotyledons</taxon>
        <taxon>Gunneridae</taxon>
        <taxon>Pentapetalae</taxon>
        <taxon>asterids</taxon>
        <taxon>campanulids</taxon>
        <taxon>Asterales</taxon>
        <taxon>Asteraceae</taxon>
        <taxon>Asteroideae</taxon>
        <taxon>Heliantheae alliance</taxon>
        <taxon>Millerieae</taxon>
        <taxon>Smallanthus</taxon>
    </lineage>
</organism>
<accession>A0ACB9E804</accession>
<sequence>MLPEAGMRAFDYVQGIVELSKRLKANHSRLEAKMKTVCAQRDDMEDKMNKYKSTDDRTIDDWFSKVKDAESLAQELETKFRKKQKRLTVIYVRSRSMLSKEIASVCLDIDNVITEGYILRNGQIFQGAFSEIQEDLKAIRAPGNMHMVYICIVVLLSSSLFVLLISLGSHMMICPSSCYDDGVYSRIARFISSPISGRRMSVCPASCYGEHILARVTRFISSIIRHSHATVCASSREEVGHVVPRVTTFISSLFSGSQETVCPTSAQYECVSSWVPKYIQKVIANIWR</sequence>
<comment type="caution">
    <text evidence="1">The sequence shown here is derived from an EMBL/GenBank/DDBJ whole genome shotgun (WGS) entry which is preliminary data.</text>
</comment>
<dbReference type="EMBL" id="CM042035">
    <property type="protein sequence ID" value="KAI3755094.1"/>
    <property type="molecule type" value="Genomic_DNA"/>
</dbReference>
<gene>
    <name evidence="1" type="ORF">L1987_54888</name>
</gene>
<reference evidence="1 2" key="2">
    <citation type="journal article" date="2022" name="Mol. Ecol. Resour.">
        <title>The genomes of chicory, endive, great burdock and yacon provide insights into Asteraceae paleo-polyploidization history and plant inulin production.</title>
        <authorList>
            <person name="Fan W."/>
            <person name="Wang S."/>
            <person name="Wang H."/>
            <person name="Wang A."/>
            <person name="Jiang F."/>
            <person name="Liu H."/>
            <person name="Zhao H."/>
            <person name="Xu D."/>
            <person name="Zhang Y."/>
        </authorList>
    </citation>
    <scope>NUCLEOTIDE SEQUENCE [LARGE SCALE GENOMIC DNA]</scope>
    <source>
        <strain evidence="2">cv. Yunnan</strain>
        <tissue evidence="1">Leaves</tissue>
    </source>
</reference>
<dbReference type="Proteomes" id="UP001056120">
    <property type="component" value="Linkage Group LG18"/>
</dbReference>
<keyword evidence="2" id="KW-1185">Reference proteome</keyword>
<protein>
    <submittedName>
        <fullName evidence="1">Uncharacterized protein</fullName>
    </submittedName>
</protein>
<reference evidence="2" key="1">
    <citation type="journal article" date="2022" name="Mol. Ecol. Resour.">
        <title>The genomes of chicory, endive, great burdock and yacon provide insights into Asteraceae palaeo-polyploidization history and plant inulin production.</title>
        <authorList>
            <person name="Fan W."/>
            <person name="Wang S."/>
            <person name="Wang H."/>
            <person name="Wang A."/>
            <person name="Jiang F."/>
            <person name="Liu H."/>
            <person name="Zhao H."/>
            <person name="Xu D."/>
            <person name="Zhang Y."/>
        </authorList>
    </citation>
    <scope>NUCLEOTIDE SEQUENCE [LARGE SCALE GENOMIC DNA]</scope>
    <source>
        <strain evidence="2">cv. Yunnan</strain>
    </source>
</reference>
<proteinExistence type="predicted"/>
<evidence type="ECO:0000313" key="2">
    <source>
        <dbReference type="Proteomes" id="UP001056120"/>
    </source>
</evidence>
<evidence type="ECO:0000313" key="1">
    <source>
        <dbReference type="EMBL" id="KAI3755094.1"/>
    </source>
</evidence>
<name>A0ACB9E804_9ASTR</name>